<dbReference type="PaxDb" id="284590-Q6CSD5"/>
<sequence length="412" mass="47124">MDSQLARDAIDLLATLDQEQRNDLSVHLYSAHLLKHLLYRANKDEKNILRTETFVKTVLKEDWTAWPSRNSIIDPNTSDIYEDQAGCLASENIGGIHRKGVQPGQLDQSSLNHATEMLYGELNAFWQQKLKESSVMGQQTENKTADEGQIEDPNTIVDENDSEILGVNDTALDVNEMDLPDDIFQNLLFKVDRFIGSLHLDAAETNTVTLSTIPSEPEIKLKSTTIGNTEAVTTRSKEKYDYKDIIVHGCETGEDMSRQYLRAIDLFQDLPKTMDKSQFVLPDAYLDRFSQVNLGNSDSEQSDDDPQDHTKLEENIKKKENSGKKDVKSFVDMKRIIKDRNNDPVVRRETRLLLRKDEFARDKKMFFTVLNHQNSSEQSNKPRRRIKKRDKNNNKNIVSLNIDSDYGPGDLD</sequence>
<dbReference type="OMA" id="ISRGCEM"/>
<feature type="domain" description="Rrn9" evidence="2">
    <location>
        <begin position="16"/>
        <end position="81"/>
    </location>
</feature>
<dbReference type="Proteomes" id="UP000000598">
    <property type="component" value="Chromosome D"/>
</dbReference>
<dbReference type="InParanoid" id="Q6CSD5"/>
<dbReference type="AlphaFoldDB" id="Q6CSD5"/>
<feature type="region of interest" description="Disordered" evidence="1">
    <location>
        <begin position="371"/>
        <end position="412"/>
    </location>
</feature>
<dbReference type="HOGENOM" id="CLU_061609_0_0_1"/>
<feature type="compositionally biased region" description="Basic residues" evidence="1">
    <location>
        <begin position="381"/>
        <end position="390"/>
    </location>
</feature>
<dbReference type="EMBL" id="CR382124">
    <property type="protein sequence ID" value="CAH00250.1"/>
    <property type="molecule type" value="Genomic_DNA"/>
</dbReference>
<dbReference type="InterPro" id="IPR019622">
    <property type="entry name" value="Rrn9_dom"/>
</dbReference>
<accession>Q6CSD5</accession>
<reference evidence="3 4" key="1">
    <citation type="journal article" date="2004" name="Nature">
        <title>Genome evolution in yeasts.</title>
        <authorList>
            <consortium name="Genolevures"/>
            <person name="Dujon B."/>
            <person name="Sherman D."/>
            <person name="Fischer G."/>
            <person name="Durrens P."/>
            <person name="Casaregola S."/>
            <person name="Lafontaine I."/>
            <person name="de Montigny J."/>
            <person name="Marck C."/>
            <person name="Neuveglise C."/>
            <person name="Talla E."/>
            <person name="Goffard N."/>
            <person name="Frangeul L."/>
            <person name="Aigle M."/>
            <person name="Anthouard V."/>
            <person name="Babour A."/>
            <person name="Barbe V."/>
            <person name="Barnay S."/>
            <person name="Blanchin S."/>
            <person name="Beckerich J.M."/>
            <person name="Beyne E."/>
            <person name="Bleykasten C."/>
            <person name="Boisrame A."/>
            <person name="Boyer J."/>
            <person name="Cattolico L."/>
            <person name="Confanioleri F."/>
            <person name="de Daruvar A."/>
            <person name="Despons L."/>
            <person name="Fabre E."/>
            <person name="Fairhead C."/>
            <person name="Ferry-Dumazet H."/>
            <person name="Groppi A."/>
            <person name="Hantraye F."/>
            <person name="Hennequin C."/>
            <person name="Jauniaux N."/>
            <person name="Joyet P."/>
            <person name="Kachouri R."/>
            <person name="Kerrest A."/>
            <person name="Koszul R."/>
            <person name="Lemaire M."/>
            <person name="Lesur I."/>
            <person name="Ma L."/>
            <person name="Muller H."/>
            <person name="Nicaud J.M."/>
            <person name="Nikolski M."/>
            <person name="Oztas S."/>
            <person name="Ozier-Kalogeropoulos O."/>
            <person name="Pellenz S."/>
            <person name="Potier S."/>
            <person name="Richard G.F."/>
            <person name="Straub M.L."/>
            <person name="Suleau A."/>
            <person name="Swennene D."/>
            <person name="Tekaia F."/>
            <person name="Wesolowski-Louvel M."/>
            <person name="Westhof E."/>
            <person name="Wirth B."/>
            <person name="Zeniou-Meyer M."/>
            <person name="Zivanovic I."/>
            <person name="Bolotin-Fukuhara M."/>
            <person name="Thierry A."/>
            <person name="Bouchier C."/>
            <person name="Caudron B."/>
            <person name="Scarpelli C."/>
            <person name="Gaillardin C."/>
            <person name="Weissenbach J."/>
            <person name="Wincker P."/>
            <person name="Souciet J.L."/>
        </authorList>
    </citation>
    <scope>NUCLEOTIDE SEQUENCE [LARGE SCALE GENOMIC DNA]</scope>
    <source>
        <strain evidence="4">ATCC 8585 / CBS 2359 / DSM 70799 / NBRC 1267 / NRRL Y-1140 / WM37</strain>
    </source>
</reference>
<evidence type="ECO:0000313" key="3">
    <source>
        <dbReference type="EMBL" id="CAH00250.1"/>
    </source>
</evidence>
<organism evidence="3 4">
    <name type="scientific">Kluyveromyces lactis (strain ATCC 8585 / CBS 2359 / DSM 70799 / NBRC 1267 / NRRL Y-1140 / WM37)</name>
    <name type="common">Yeast</name>
    <name type="synonym">Candida sphaerica</name>
    <dbReference type="NCBI Taxonomy" id="284590"/>
    <lineage>
        <taxon>Eukaryota</taxon>
        <taxon>Fungi</taxon>
        <taxon>Dikarya</taxon>
        <taxon>Ascomycota</taxon>
        <taxon>Saccharomycotina</taxon>
        <taxon>Saccharomycetes</taxon>
        <taxon>Saccharomycetales</taxon>
        <taxon>Saccharomycetaceae</taxon>
        <taxon>Kluyveromyces</taxon>
    </lineage>
</organism>
<gene>
    <name evidence="3" type="ORF">KLLA0_D01947g</name>
</gene>
<dbReference type="FunCoup" id="Q6CSD5">
    <property type="interactions" value="122"/>
</dbReference>
<protein>
    <submittedName>
        <fullName evidence="3">KLLA0D01947p</fullName>
    </submittedName>
</protein>
<evidence type="ECO:0000259" key="2">
    <source>
        <dbReference type="Pfam" id="PF10680"/>
    </source>
</evidence>
<dbReference type="Pfam" id="PF10680">
    <property type="entry name" value="RRN9"/>
    <property type="match status" value="1"/>
</dbReference>
<evidence type="ECO:0000313" key="4">
    <source>
        <dbReference type="Proteomes" id="UP000000598"/>
    </source>
</evidence>
<dbReference type="KEGG" id="kla:KLLA0_D01947g"/>
<evidence type="ECO:0000256" key="1">
    <source>
        <dbReference type="SAM" id="MobiDB-lite"/>
    </source>
</evidence>
<proteinExistence type="predicted"/>
<name>Q6CSD5_KLULA</name>
<dbReference type="STRING" id="284590.Q6CSD5"/>
<keyword evidence="4" id="KW-1185">Reference proteome</keyword>
<dbReference type="eggNOG" id="ENOG502QRG3">
    <property type="taxonomic scope" value="Eukaryota"/>
</dbReference>